<feature type="compositionally biased region" description="Low complexity" evidence="2">
    <location>
        <begin position="427"/>
        <end position="436"/>
    </location>
</feature>
<evidence type="ECO:0000313" key="3">
    <source>
        <dbReference type="EMBL" id="CAG8544120.1"/>
    </source>
</evidence>
<feature type="compositionally biased region" description="Polar residues" evidence="2">
    <location>
        <begin position="551"/>
        <end position="560"/>
    </location>
</feature>
<dbReference type="EMBL" id="CAJVPL010000970">
    <property type="protein sequence ID" value="CAG8544120.1"/>
    <property type="molecule type" value="Genomic_DNA"/>
</dbReference>
<comment type="caution">
    <text evidence="3">The sequence shown here is derived from an EMBL/GenBank/DDBJ whole genome shotgun (WGS) entry which is preliminary data.</text>
</comment>
<feature type="region of interest" description="Disordered" evidence="2">
    <location>
        <begin position="90"/>
        <end position="119"/>
    </location>
</feature>
<evidence type="ECO:0000256" key="2">
    <source>
        <dbReference type="SAM" id="MobiDB-lite"/>
    </source>
</evidence>
<protein>
    <submittedName>
        <fullName evidence="3">4584_t:CDS:1</fullName>
    </submittedName>
</protein>
<dbReference type="OrthoDB" id="2104370at2759"/>
<name>A0A9N9AUV3_9GLOM</name>
<evidence type="ECO:0000256" key="1">
    <source>
        <dbReference type="SAM" id="Coils"/>
    </source>
</evidence>
<organism evidence="3 4">
    <name type="scientific">Ambispora gerdemannii</name>
    <dbReference type="NCBI Taxonomy" id="144530"/>
    <lineage>
        <taxon>Eukaryota</taxon>
        <taxon>Fungi</taxon>
        <taxon>Fungi incertae sedis</taxon>
        <taxon>Mucoromycota</taxon>
        <taxon>Glomeromycotina</taxon>
        <taxon>Glomeromycetes</taxon>
        <taxon>Archaeosporales</taxon>
        <taxon>Ambisporaceae</taxon>
        <taxon>Ambispora</taxon>
    </lineage>
</organism>
<feature type="region of interest" description="Disordered" evidence="2">
    <location>
        <begin position="262"/>
        <end position="281"/>
    </location>
</feature>
<dbReference type="Pfam" id="PF09441">
    <property type="entry name" value="Abp2"/>
    <property type="match status" value="1"/>
</dbReference>
<feature type="compositionally biased region" description="Low complexity" evidence="2">
    <location>
        <begin position="42"/>
        <end position="55"/>
    </location>
</feature>
<feature type="compositionally biased region" description="Polar residues" evidence="2">
    <location>
        <begin position="311"/>
        <end position="320"/>
    </location>
</feature>
<evidence type="ECO:0000313" key="4">
    <source>
        <dbReference type="Proteomes" id="UP000789831"/>
    </source>
</evidence>
<keyword evidence="4" id="KW-1185">Reference proteome</keyword>
<feature type="region of interest" description="Disordered" evidence="2">
    <location>
        <begin position="547"/>
        <end position="612"/>
    </location>
</feature>
<proteinExistence type="predicted"/>
<feature type="region of interest" description="Disordered" evidence="2">
    <location>
        <begin position="302"/>
        <end position="394"/>
    </location>
</feature>
<dbReference type="InterPro" id="IPR018562">
    <property type="entry name" value="ARS-binding_2"/>
</dbReference>
<reference evidence="3" key="1">
    <citation type="submission" date="2021-06" db="EMBL/GenBank/DDBJ databases">
        <authorList>
            <person name="Kallberg Y."/>
            <person name="Tangrot J."/>
            <person name="Rosling A."/>
        </authorList>
    </citation>
    <scope>NUCLEOTIDE SEQUENCE</scope>
    <source>
        <strain evidence="3">MT106</strain>
    </source>
</reference>
<feature type="compositionally biased region" description="Pro residues" evidence="2">
    <location>
        <begin position="593"/>
        <end position="611"/>
    </location>
</feature>
<feature type="compositionally biased region" description="Low complexity" evidence="2">
    <location>
        <begin position="271"/>
        <end position="280"/>
    </location>
</feature>
<dbReference type="GO" id="GO:0003688">
    <property type="term" value="F:DNA replication origin binding"/>
    <property type="evidence" value="ECO:0007669"/>
    <property type="project" value="TreeGrafter"/>
</dbReference>
<keyword evidence="1" id="KW-0175">Coiled coil</keyword>
<feature type="compositionally biased region" description="Basic and acidic residues" evidence="2">
    <location>
        <begin position="328"/>
        <end position="338"/>
    </location>
</feature>
<feature type="region of interest" description="Disordered" evidence="2">
    <location>
        <begin position="34"/>
        <end position="77"/>
    </location>
</feature>
<gene>
    <name evidence="3" type="ORF">AGERDE_LOCUS6335</name>
</gene>
<feature type="compositionally biased region" description="Basic and acidic residues" evidence="2">
    <location>
        <begin position="348"/>
        <end position="358"/>
    </location>
</feature>
<feature type="region of interest" description="Disordered" evidence="2">
    <location>
        <begin position="414"/>
        <end position="498"/>
    </location>
</feature>
<dbReference type="Proteomes" id="UP000789831">
    <property type="component" value="Unassembled WGS sequence"/>
</dbReference>
<feature type="coiled-coil region" evidence="1">
    <location>
        <begin position="657"/>
        <end position="691"/>
    </location>
</feature>
<feature type="compositionally biased region" description="Acidic residues" evidence="2">
    <location>
        <begin position="369"/>
        <end position="390"/>
    </location>
</feature>
<dbReference type="PANTHER" id="PTHR42048">
    <property type="entry name" value="ARS-BINDING PROTEIN 2"/>
    <property type="match status" value="1"/>
</dbReference>
<accession>A0A9N9AUV3</accession>
<sequence length="712" mass="79319">MVLKQLTAEVDEEWNLLEPTQIHMMIPMLPEATTEQQEDALPTAAASSPTSTTSSEAIDYESNQHEESTSTITTMSQFDKNISSRKSNVTIDNAADNNNNISATAATNTSKESNTMSTSITTDNSTLIPIQHHSPRRLPPKEITESNIADRYIEFVFYCNPSAPIETDVSSLQRAFQAVPKSDGKVFHPWVLFQLVRKHEAGEIRTWTKLAQQLGVEKTDDSSPQKIQQYAVRLKKWMRSIHLDAFFDYLLSKQNEYYLEPEKNPTGFEETSATTSTTATLDDDADDADLVLKLIKRANSKRKKRKYTRRNTGGSISGVGSNDIDNEEQQKQPKEKSAKMTTSSSKTARNEEPPEKRIIVSVSEASSGNDDEDDAAEPMEDDLQDVECDDPTLPIAHRRSIVQVGLGTRWVKDEEEDKYEDDSRTEASSSAAVASSSKHKDVTNKKKRNNNSKSSSPSKNNSSSRISSAPAREILLQLGKSKSFDHIPTPNPSPTTMTEMRYHHQHLGHSSLSSVAGFDRNTVDSSPSTSAASSNIKWRAISIGGGPSAPVTVSSFSPQKGTKRKYSSTDVSPTGHYDTFRVQKQKQQHPQHQPQPPQHQPQPIQLPPPTQQYPEHYGFGAPLPPSINSYRPSISSSSSLFTEFFLPPVNASSPDAVNTLTKRLTKAVEMLENSQRRIEQLESSMRQREDEIRRKFCDMKNDVSGLLKKWGD</sequence>
<feature type="compositionally biased region" description="Low complexity" evidence="2">
    <location>
        <begin position="451"/>
        <end position="468"/>
    </location>
</feature>
<dbReference type="PANTHER" id="PTHR42048:SF1">
    <property type="entry name" value="ARS-BINDING PROTEIN 2"/>
    <property type="match status" value="1"/>
</dbReference>
<dbReference type="AlphaFoldDB" id="A0A9N9AUV3"/>
<feature type="compositionally biased region" description="Low complexity" evidence="2">
    <location>
        <begin position="90"/>
        <end position="110"/>
    </location>
</feature>